<protein>
    <submittedName>
        <fullName evidence="1">D-Ala-teichoic acid biosynthesis protein</fullName>
    </submittedName>
</protein>
<dbReference type="EMBL" id="NSGR01000008">
    <property type="protein sequence ID" value="PCH12614.1"/>
    <property type="molecule type" value="Genomic_DNA"/>
</dbReference>
<name>A0A0E2UB59_9STRE</name>
<dbReference type="InterPro" id="IPR021008">
    <property type="entry name" value="DltX"/>
</dbReference>
<sequence length="48" mass="5844">MNREMNKKMRDCLIFLGKIVLYYFIFMLLVYFFAYAGHGQGSFIYNEF</sequence>
<reference evidence="1 2" key="1">
    <citation type="submission" date="2016-06" db="EMBL/GenBank/DDBJ databases">
        <authorList>
            <person name="Haines A.N."/>
            <person name="Council K.R."/>
        </authorList>
    </citation>
    <scope>NUCLEOTIDE SEQUENCE [LARGE SCALE GENOMIC DNA]</scope>
    <source>
        <strain evidence="1 2">SP158-29</strain>
    </source>
</reference>
<proteinExistence type="predicted"/>
<accession>A0A0E2UB59</accession>
<dbReference type="Pfam" id="PF12459">
    <property type="entry name" value="DltX"/>
    <property type="match status" value="1"/>
</dbReference>
<comment type="caution">
    <text evidence="1">The sequence shown here is derived from an EMBL/GenBank/DDBJ whole genome shotgun (WGS) entry which is preliminary data.</text>
</comment>
<dbReference type="AlphaFoldDB" id="A0A0E2UB59"/>
<gene>
    <name evidence="1" type="ORF">A9Y57_01333</name>
</gene>
<evidence type="ECO:0000313" key="2">
    <source>
        <dbReference type="Proteomes" id="UP000217465"/>
    </source>
</evidence>
<dbReference type="Proteomes" id="UP000217465">
    <property type="component" value="Unassembled WGS sequence"/>
</dbReference>
<evidence type="ECO:0000313" key="1">
    <source>
        <dbReference type="EMBL" id="PCH12614.1"/>
    </source>
</evidence>
<organism evidence="1 2">
    <name type="scientific">Streptococcus parauberis</name>
    <dbReference type="NCBI Taxonomy" id="1348"/>
    <lineage>
        <taxon>Bacteria</taxon>
        <taxon>Bacillati</taxon>
        <taxon>Bacillota</taxon>
        <taxon>Bacilli</taxon>
        <taxon>Lactobacillales</taxon>
        <taxon>Streptococcaceae</taxon>
        <taxon>Streptococcus</taxon>
    </lineage>
</organism>